<keyword evidence="1" id="KW-0732">Signal</keyword>
<dbReference type="AlphaFoldDB" id="A0A6I1HPJ8"/>
<evidence type="ECO:0008006" key="4">
    <source>
        <dbReference type="Google" id="ProtNLM"/>
    </source>
</evidence>
<name>A0A6I1HPJ8_9BURK</name>
<feature type="chain" id="PRO_5026272298" description="DUF4410 domain-containing protein" evidence="1">
    <location>
        <begin position="19"/>
        <end position="191"/>
    </location>
</feature>
<protein>
    <recommendedName>
        <fullName evidence="4">DUF4410 domain-containing protein</fullName>
    </recommendedName>
</protein>
<dbReference type="EMBL" id="WFLI01000042">
    <property type="protein sequence ID" value="KAB8060473.1"/>
    <property type="molecule type" value="Genomic_DNA"/>
</dbReference>
<proteinExistence type="predicted"/>
<gene>
    <name evidence="2" type="ORF">GCN75_24805</name>
</gene>
<reference evidence="2 3" key="1">
    <citation type="submission" date="2019-10" db="EMBL/GenBank/DDBJ databases">
        <title>Three novel species isolated from a subtropical stream in China.</title>
        <authorList>
            <person name="Lu H."/>
        </authorList>
    </citation>
    <scope>NUCLEOTIDE SEQUENCE [LARGE SCALE GENOMIC DNA]</scope>
    <source>
        <strain evidence="2 3">FT13W</strain>
    </source>
</reference>
<organism evidence="2 3">
    <name type="scientific">Janthinobacterium violaceinigrum</name>
    <dbReference type="NCBI Taxonomy" id="2654252"/>
    <lineage>
        <taxon>Bacteria</taxon>
        <taxon>Pseudomonadati</taxon>
        <taxon>Pseudomonadota</taxon>
        <taxon>Betaproteobacteria</taxon>
        <taxon>Burkholderiales</taxon>
        <taxon>Oxalobacteraceae</taxon>
        <taxon>Janthinobacterium</taxon>
    </lineage>
</organism>
<dbReference type="RefSeq" id="WP_152284763.1">
    <property type="nucleotide sequence ID" value="NZ_WFLI01000042.1"/>
</dbReference>
<keyword evidence="3" id="KW-1185">Reference proteome</keyword>
<dbReference type="Proteomes" id="UP000468717">
    <property type="component" value="Unassembled WGS sequence"/>
</dbReference>
<evidence type="ECO:0000313" key="3">
    <source>
        <dbReference type="Proteomes" id="UP000468717"/>
    </source>
</evidence>
<evidence type="ECO:0000256" key="1">
    <source>
        <dbReference type="SAM" id="SignalP"/>
    </source>
</evidence>
<sequence>MRHLLSATLLVFPLLVNAQDPADATKAQPATKLESFSARTGIVIVKGYSTIGVVNGLGRVSIDVREFRDASNPKSAQYGVSFEVKESGRLERENTSFIDEDEIDSLIRGLDYISKIERNVTTLGNFEAQYKTKGDLSMTVFSGSGGEISLAVSSGRIGKASAYLKLADAEKIRTFLSEAKSVISKAKAAGK</sequence>
<comment type="caution">
    <text evidence="2">The sequence shown here is derived from an EMBL/GenBank/DDBJ whole genome shotgun (WGS) entry which is preliminary data.</text>
</comment>
<evidence type="ECO:0000313" key="2">
    <source>
        <dbReference type="EMBL" id="KAB8060473.1"/>
    </source>
</evidence>
<feature type="signal peptide" evidence="1">
    <location>
        <begin position="1"/>
        <end position="18"/>
    </location>
</feature>
<accession>A0A6I1HPJ8</accession>